<proteinExistence type="predicted"/>
<dbReference type="CDD" id="cd00093">
    <property type="entry name" value="HTH_XRE"/>
    <property type="match status" value="1"/>
</dbReference>
<gene>
    <name evidence="2" type="ORF">KV397_04850</name>
</gene>
<dbReference type="InterPro" id="IPR001387">
    <property type="entry name" value="Cro/C1-type_HTH"/>
</dbReference>
<dbReference type="Pfam" id="PF13443">
    <property type="entry name" value="HTH_26"/>
    <property type="match status" value="1"/>
</dbReference>
<evidence type="ECO:0000313" key="3">
    <source>
        <dbReference type="Proteomes" id="UP000830631"/>
    </source>
</evidence>
<protein>
    <submittedName>
        <fullName evidence="2">Helix-turn-helix domain-containing protein</fullName>
    </submittedName>
</protein>
<dbReference type="PROSITE" id="PS50943">
    <property type="entry name" value="HTH_CROC1"/>
    <property type="match status" value="1"/>
</dbReference>
<dbReference type="EMBL" id="CP078078">
    <property type="protein sequence ID" value="UPL19469.1"/>
    <property type="molecule type" value="Genomic_DNA"/>
</dbReference>
<evidence type="ECO:0000259" key="1">
    <source>
        <dbReference type="PROSITE" id="PS50943"/>
    </source>
</evidence>
<reference evidence="2 3" key="1">
    <citation type="submission" date="2021-06" db="EMBL/GenBank/DDBJ databases">
        <title>Genome-based taxonomic framework of Microbacterium strains isolated from marine environment, the description of four new species and reclassification of four preexisting species.</title>
        <authorList>
            <person name="Lee S.D."/>
            <person name="Kim S.-M."/>
            <person name="Byeon Y.-S."/>
            <person name="Yang H.L."/>
            <person name="Kim I.S."/>
        </authorList>
    </citation>
    <scope>NUCLEOTIDE SEQUENCE [LARGE SCALE GENOMIC DNA]</scope>
    <source>
        <strain evidence="2 3">KSW4-10</strain>
    </source>
</reference>
<dbReference type="SMART" id="SM00530">
    <property type="entry name" value="HTH_XRE"/>
    <property type="match status" value="1"/>
</dbReference>
<evidence type="ECO:0000313" key="2">
    <source>
        <dbReference type="EMBL" id="UPL19469.1"/>
    </source>
</evidence>
<dbReference type="Gene3D" id="1.10.260.40">
    <property type="entry name" value="lambda repressor-like DNA-binding domains"/>
    <property type="match status" value="1"/>
</dbReference>
<keyword evidence="3" id="KW-1185">Reference proteome</keyword>
<dbReference type="InterPro" id="IPR010982">
    <property type="entry name" value="Lambda_DNA-bd_dom_sf"/>
</dbReference>
<accession>A0ABY4J3C8</accession>
<name>A0ABY4J3C8_9MICO</name>
<feature type="domain" description="HTH cro/C1-type" evidence="1">
    <location>
        <begin position="6"/>
        <end position="60"/>
    </location>
</feature>
<sequence length="69" mass="7088">MLAYEVEGARLHAGVTFADLAHRSGIGTSRLANLLHAKADFTVVDLAAIAEVLEVTVTALLPASAADDG</sequence>
<dbReference type="Proteomes" id="UP000830631">
    <property type="component" value="Chromosome"/>
</dbReference>
<organism evidence="2 3">
    <name type="scientific">Microbacterium aurugineum</name>
    <dbReference type="NCBI Taxonomy" id="2851642"/>
    <lineage>
        <taxon>Bacteria</taxon>
        <taxon>Bacillati</taxon>
        <taxon>Actinomycetota</taxon>
        <taxon>Actinomycetes</taxon>
        <taxon>Micrococcales</taxon>
        <taxon>Microbacteriaceae</taxon>
        <taxon>Microbacterium</taxon>
    </lineage>
</organism>
<dbReference type="SUPFAM" id="SSF47413">
    <property type="entry name" value="lambda repressor-like DNA-binding domains"/>
    <property type="match status" value="1"/>
</dbReference>